<feature type="domain" description="PHD-type" evidence="14">
    <location>
        <begin position="432"/>
        <end position="482"/>
    </location>
</feature>
<dbReference type="GO" id="GO:0006355">
    <property type="term" value="P:regulation of DNA-templated transcription"/>
    <property type="evidence" value="ECO:0007669"/>
    <property type="project" value="TreeGrafter"/>
</dbReference>
<feature type="domain" description="JmjC" evidence="17">
    <location>
        <begin position="592"/>
        <end position="758"/>
    </location>
</feature>
<evidence type="ECO:0000256" key="7">
    <source>
        <dbReference type="ARBA" id="ARBA00022833"/>
    </source>
</evidence>
<keyword evidence="19" id="KW-1185">Reference proteome</keyword>
<feature type="compositionally biased region" description="Low complexity" evidence="13">
    <location>
        <begin position="915"/>
        <end position="930"/>
    </location>
</feature>
<dbReference type="CDD" id="cd16100">
    <property type="entry name" value="ARID"/>
    <property type="match status" value="1"/>
</dbReference>
<dbReference type="InterPro" id="IPR048615">
    <property type="entry name" value="KDM5_C-hel"/>
</dbReference>
<feature type="compositionally biased region" description="Low complexity" evidence="13">
    <location>
        <begin position="40"/>
        <end position="50"/>
    </location>
</feature>
<reference evidence="18 19" key="1">
    <citation type="submission" date="2020-11" db="EMBL/GenBank/DDBJ databases">
        <title>Kefir isolates.</title>
        <authorList>
            <person name="Marcisauskas S."/>
            <person name="Kim Y."/>
            <person name="Blasche S."/>
        </authorList>
    </citation>
    <scope>NUCLEOTIDE SEQUENCE [LARGE SCALE GENOMIC DNA]</scope>
    <source>
        <strain evidence="18 19">KR</strain>
    </source>
</reference>
<feature type="compositionally biased region" description="Basic and acidic residues" evidence="13">
    <location>
        <begin position="514"/>
        <end position="528"/>
    </location>
</feature>
<evidence type="ECO:0000256" key="3">
    <source>
        <dbReference type="ARBA" id="ARBA00006801"/>
    </source>
</evidence>
<feature type="compositionally biased region" description="Polar residues" evidence="13">
    <location>
        <begin position="384"/>
        <end position="398"/>
    </location>
</feature>
<dbReference type="PANTHER" id="PTHR10694:SF33">
    <property type="entry name" value="LYSINE-SPECIFIC DEMETHYLASE 5"/>
    <property type="match status" value="1"/>
</dbReference>
<keyword evidence="6 12" id="KW-0863">Zinc-finger</keyword>
<evidence type="ECO:0000256" key="11">
    <source>
        <dbReference type="ARBA" id="ARBA00048734"/>
    </source>
</evidence>
<feature type="region of interest" description="Disordered" evidence="13">
    <location>
        <begin position="23"/>
        <end position="83"/>
    </location>
</feature>
<dbReference type="GO" id="GO:0034647">
    <property type="term" value="F:histone H3K4me/H3K4me2/H3K4me3 demethylase activity"/>
    <property type="evidence" value="ECO:0007669"/>
    <property type="project" value="UniProtKB-EC"/>
</dbReference>
<comment type="cofactor">
    <cofactor evidence="1">
        <name>Fe(2+)</name>
        <dbReference type="ChEBI" id="CHEBI:29033"/>
    </cofactor>
</comment>
<name>A0A9P7B255_RHOMI</name>
<feature type="compositionally biased region" description="Low complexity" evidence="13">
    <location>
        <begin position="105"/>
        <end position="122"/>
    </location>
</feature>
<protein>
    <recommendedName>
        <fullName evidence="4">[histone H3]-trimethyl-L-lysine(4) demethylase</fullName>
        <ecNumber evidence="4">1.14.11.67</ecNumber>
    </recommendedName>
</protein>
<evidence type="ECO:0000259" key="15">
    <source>
        <dbReference type="PROSITE" id="PS51011"/>
    </source>
</evidence>
<dbReference type="Gene3D" id="2.30.30.1150">
    <property type="match status" value="1"/>
</dbReference>
<evidence type="ECO:0000313" key="19">
    <source>
        <dbReference type="Proteomes" id="UP000777482"/>
    </source>
</evidence>
<dbReference type="InterPro" id="IPR003349">
    <property type="entry name" value="JmjN"/>
</dbReference>
<dbReference type="SMART" id="SM00249">
    <property type="entry name" value="PHD"/>
    <property type="match status" value="1"/>
</dbReference>
<dbReference type="PROSITE" id="PS51184">
    <property type="entry name" value="JMJC"/>
    <property type="match status" value="1"/>
</dbReference>
<gene>
    <name evidence="18" type="ORF">C6P46_001561</name>
</gene>
<dbReference type="Gene3D" id="1.10.150.60">
    <property type="entry name" value="ARID DNA-binding domain"/>
    <property type="match status" value="1"/>
</dbReference>
<dbReference type="Gene3D" id="2.60.120.650">
    <property type="entry name" value="Cupin"/>
    <property type="match status" value="1"/>
</dbReference>
<dbReference type="GO" id="GO:0005634">
    <property type="term" value="C:nucleus"/>
    <property type="evidence" value="ECO:0007669"/>
    <property type="project" value="UniProtKB-SubCell"/>
</dbReference>
<feature type="compositionally biased region" description="Polar residues" evidence="13">
    <location>
        <begin position="1062"/>
        <end position="1071"/>
    </location>
</feature>
<feature type="region of interest" description="Disordered" evidence="13">
    <location>
        <begin position="880"/>
        <end position="977"/>
    </location>
</feature>
<evidence type="ECO:0000256" key="9">
    <source>
        <dbReference type="ARBA" id="ARBA00023004"/>
    </source>
</evidence>
<keyword evidence="8" id="KW-0560">Oxidoreductase</keyword>
<dbReference type="SUPFAM" id="SSF57903">
    <property type="entry name" value="FYVE/PHD zinc finger"/>
    <property type="match status" value="1"/>
</dbReference>
<comment type="subcellular location">
    <subcellularLocation>
        <location evidence="2">Nucleus</location>
    </subcellularLocation>
</comment>
<dbReference type="Pfam" id="PF01388">
    <property type="entry name" value="ARID"/>
    <property type="match status" value="1"/>
</dbReference>
<dbReference type="PROSITE" id="PS50016">
    <property type="entry name" value="ZF_PHD_2"/>
    <property type="match status" value="1"/>
</dbReference>
<dbReference type="Proteomes" id="UP000777482">
    <property type="component" value="Unassembled WGS sequence"/>
</dbReference>
<dbReference type="InterPro" id="IPR011011">
    <property type="entry name" value="Znf_FYVE_PHD"/>
</dbReference>
<dbReference type="PROSITE" id="PS51011">
    <property type="entry name" value="ARID"/>
    <property type="match status" value="1"/>
</dbReference>
<feature type="domain" description="ARID" evidence="15">
    <location>
        <begin position="247"/>
        <end position="340"/>
    </location>
</feature>
<dbReference type="Pfam" id="PF21323">
    <property type="entry name" value="KDM5_C-hel"/>
    <property type="match status" value="1"/>
</dbReference>
<dbReference type="GO" id="GO:0003677">
    <property type="term" value="F:DNA binding"/>
    <property type="evidence" value="ECO:0007669"/>
    <property type="project" value="InterPro"/>
</dbReference>
<feature type="region of interest" description="Disordered" evidence="13">
    <location>
        <begin position="803"/>
        <end position="822"/>
    </location>
</feature>
<evidence type="ECO:0000256" key="13">
    <source>
        <dbReference type="SAM" id="MobiDB-lite"/>
    </source>
</evidence>
<accession>A0A9P7B255</accession>
<dbReference type="InterPro" id="IPR001965">
    <property type="entry name" value="Znf_PHD"/>
</dbReference>
<feature type="compositionally biased region" description="Acidic residues" evidence="13">
    <location>
        <begin position="812"/>
        <end position="822"/>
    </location>
</feature>
<dbReference type="EC" id="1.14.11.67" evidence="4"/>
<keyword evidence="9" id="KW-0408">Iron</keyword>
<feature type="region of interest" description="Disordered" evidence="13">
    <location>
        <begin position="514"/>
        <end position="535"/>
    </location>
</feature>
<proteinExistence type="inferred from homology"/>
<comment type="similarity">
    <text evidence="3">Belongs to the JARID1 histone demethylase family.</text>
</comment>
<comment type="catalytic activity">
    <reaction evidence="11">
        <text>N(6),N(6),N(6)-trimethyl-L-lysyl(4)-[histone H3] + 3 2-oxoglutarate + 3 O2 = L-lysyl(4)-[histone H3] + 3 formaldehyde + 3 succinate + 3 CO2</text>
        <dbReference type="Rhea" id="RHEA:60208"/>
        <dbReference type="Rhea" id="RHEA-COMP:15537"/>
        <dbReference type="Rhea" id="RHEA-COMP:15547"/>
        <dbReference type="ChEBI" id="CHEBI:15379"/>
        <dbReference type="ChEBI" id="CHEBI:16526"/>
        <dbReference type="ChEBI" id="CHEBI:16810"/>
        <dbReference type="ChEBI" id="CHEBI:16842"/>
        <dbReference type="ChEBI" id="CHEBI:29969"/>
        <dbReference type="ChEBI" id="CHEBI:30031"/>
        <dbReference type="ChEBI" id="CHEBI:61961"/>
        <dbReference type="EC" id="1.14.11.67"/>
    </reaction>
</comment>
<feature type="region of interest" description="Disordered" evidence="13">
    <location>
        <begin position="380"/>
        <end position="406"/>
    </location>
</feature>
<dbReference type="SUPFAM" id="SSF51197">
    <property type="entry name" value="Clavaminate synthase-like"/>
    <property type="match status" value="1"/>
</dbReference>
<dbReference type="Pfam" id="PF02375">
    <property type="entry name" value="JmjN"/>
    <property type="match status" value="1"/>
</dbReference>
<comment type="caution">
    <text evidence="18">The sequence shown here is derived from an EMBL/GenBank/DDBJ whole genome shotgun (WGS) entry which is preliminary data.</text>
</comment>
<dbReference type="InterPro" id="IPR036431">
    <property type="entry name" value="ARID_dom_sf"/>
</dbReference>
<dbReference type="CDD" id="cd15543">
    <property type="entry name" value="PHD_RSF1"/>
    <property type="match status" value="1"/>
</dbReference>
<dbReference type="InterPro" id="IPR001606">
    <property type="entry name" value="ARID_dom"/>
</dbReference>
<dbReference type="SMART" id="SM00558">
    <property type="entry name" value="JmjC"/>
    <property type="match status" value="1"/>
</dbReference>
<dbReference type="GO" id="GO:0008270">
    <property type="term" value="F:zinc ion binding"/>
    <property type="evidence" value="ECO:0007669"/>
    <property type="project" value="UniProtKB-KW"/>
</dbReference>
<feature type="domain" description="JmjN" evidence="16">
    <location>
        <begin position="191"/>
        <end position="232"/>
    </location>
</feature>
<evidence type="ECO:0000256" key="1">
    <source>
        <dbReference type="ARBA" id="ARBA00001954"/>
    </source>
</evidence>
<keyword evidence="10" id="KW-0539">Nucleus</keyword>
<dbReference type="OrthoDB" id="1678912at2759"/>
<organism evidence="18 19">
    <name type="scientific">Rhodotorula mucilaginosa</name>
    <name type="common">Yeast</name>
    <name type="synonym">Rhodotorula rubra</name>
    <dbReference type="NCBI Taxonomy" id="5537"/>
    <lineage>
        <taxon>Eukaryota</taxon>
        <taxon>Fungi</taxon>
        <taxon>Dikarya</taxon>
        <taxon>Basidiomycota</taxon>
        <taxon>Pucciniomycotina</taxon>
        <taxon>Microbotryomycetes</taxon>
        <taxon>Sporidiobolales</taxon>
        <taxon>Sporidiobolaceae</taxon>
        <taxon>Rhodotorula</taxon>
    </lineage>
</organism>
<evidence type="ECO:0000313" key="18">
    <source>
        <dbReference type="EMBL" id="KAG0654638.1"/>
    </source>
</evidence>
<dbReference type="SUPFAM" id="SSF46774">
    <property type="entry name" value="ARID-like"/>
    <property type="match status" value="1"/>
</dbReference>
<dbReference type="Pfam" id="PF02373">
    <property type="entry name" value="JmjC"/>
    <property type="match status" value="1"/>
</dbReference>
<keyword evidence="7" id="KW-0862">Zinc</keyword>
<evidence type="ECO:0000256" key="6">
    <source>
        <dbReference type="ARBA" id="ARBA00022771"/>
    </source>
</evidence>
<feature type="region of interest" description="Disordered" evidence="13">
    <location>
        <begin position="1051"/>
        <end position="1071"/>
    </location>
</feature>
<dbReference type="Pfam" id="PF00628">
    <property type="entry name" value="PHD"/>
    <property type="match status" value="1"/>
</dbReference>
<feature type="region of interest" description="Disordered" evidence="13">
    <location>
        <begin position="105"/>
        <end position="183"/>
    </location>
</feature>
<evidence type="ECO:0000256" key="10">
    <source>
        <dbReference type="ARBA" id="ARBA00023242"/>
    </source>
</evidence>
<dbReference type="InterPro" id="IPR019787">
    <property type="entry name" value="Znf_PHD-finger"/>
</dbReference>
<dbReference type="PROSITE" id="PS51183">
    <property type="entry name" value="JMJN"/>
    <property type="match status" value="1"/>
</dbReference>
<dbReference type="Pfam" id="PF02928">
    <property type="entry name" value="zf-C5HC2"/>
    <property type="match status" value="1"/>
</dbReference>
<dbReference type="SMART" id="SM01014">
    <property type="entry name" value="ARID"/>
    <property type="match status" value="1"/>
</dbReference>
<evidence type="ECO:0000256" key="5">
    <source>
        <dbReference type="ARBA" id="ARBA00022723"/>
    </source>
</evidence>
<keyword evidence="5" id="KW-0479">Metal-binding</keyword>
<dbReference type="GO" id="GO:0000785">
    <property type="term" value="C:chromatin"/>
    <property type="evidence" value="ECO:0007669"/>
    <property type="project" value="TreeGrafter"/>
</dbReference>
<evidence type="ECO:0000256" key="2">
    <source>
        <dbReference type="ARBA" id="ARBA00004123"/>
    </source>
</evidence>
<evidence type="ECO:0000259" key="16">
    <source>
        <dbReference type="PROSITE" id="PS51183"/>
    </source>
</evidence>
<evidence type="ECO:0000256" key="12">
    <source>
        <dbReference type="PROSITE-ProRule" id="PRU00146"/>
    </source>
</evidence>
<evidence type="ECO:0000256" key="8">
    <source>
        <dbReference type="ARBA" id="ARBA00023002"/>
    </source>
</evidence>
<dbReference type="AlphaFoldDB" id="A0A9P7B255"/>
<dbReference type="PROSITE" id="PS01359">
    <property type="entry name" value="ZF_PHD_1"/>
    <property type="match status" value="1"/>
</dbReference>
<evidence type="ECO:0000256" key="4">
    <source>
        <dbReference type="ARBA" id="ARBA00012902"/>
    </source>
</evidence>
<feature type="compositionally biased region" description="Acidic residues" evidence="13">
    <location>
        <begin position="939"/>
        <end position="956"/>
    </location>
</feature>
<feature type="compositionally biased region" description="Pro residues" evidence="13">
    <location>
        <begin position="123"/>
        <end position="132"/>
    </location>
</feature>
<dbReference type="InterPro" id="IPR003347">
    <property type="entry name" value="JmjC_dom"/>
</dbReference>
<dbReference type="InterPro" id="IPR019786">
    <property type="entry name" value="Zinc_finger_PHD-type_CS"/>
</dbReference>
<dbReference type="PANTHER" id="PTHR10694">
    <property type="entry name" value="LYSINE-SPECIFIC DEMETHYLASE"/>
    <property type="match status" value="1"/>
</dbReference>
<dbReference type="SMART" id="SM00501">
    <property type="entry name" value="BRIGHT"/>
    <property type="match status" value="1"/>
</dbReference>
<evidence type="ECO:0000259" key="14">
    <source>
        <dbReference type="PROSITE" id="PS50016"/>
    </source>
</evidence>
<evidence type="ECO:0000259" key="17">
    <source>
        <dbReference type="PROSITE" id="PS51184"/>
    </source>
</evidence>
<sequence>MVSPPPAPVTFFSALDIVFSDDENGREIGTSGSATRDDTPTTAAAAPSAAELGSGAETADGSAAGPSGGRMRATGPTAGRMGVRASKATALAAMQQSSKAAAAAAAATASSSKSPAPVEPVQQPTPPPPPMKVEPKEEDSVGPHPSKNSVRRATRLPTAPPLDFSTLRMSAPRIPNPPPRERPRMFDLEEAPVYHPTIEQFSQPMEYIERIARDAKDYGICKIVPPEGWRPPFSIDTEQLNSLEASARASLNFLEQLYLFHRQQGSSGITIPNIGGKPVDMWKLKREVGNLGGYQTVTDARKWTIVGKALGYNVTANTGICSQLKMAYFRIIVPFEEYVKHVKLAGGPAPPDPVKEATVRDTAQSEEMKAFADKLADAPKMGNGSATLATPTSENGSRTAVPASERVRTASDKLNEALDLQSSKRGKVSAPGEACEICSLDHDPDRIVLCEECDRGYHLSCLKPPLKQVPTSQFYCDKCLLLNGADYGFEEGQDHSLFSFRRRADAFKRKWLETHPMPERKGKEREGDGGAPPTTEQDVWAEQLAIEDHFEREFWRLVEAPTETVEVEYGADVASTKDGAGFPNLEVHPLDPYSRDGWNLNNLPILAGSLLRYVKSDISGMTIPWIYVGMVFSTFAWHKASWARGTINYHHLGDTKTWYGIPGEDDEKLEAAVKLAAPELFEQQPDLMFQLVTLMSPGRLKKHGVRCYVADQRPNEFIITFPRAYHSGFNHGFNFNEAVNFALSDWLPEGLRCIERYREIKKNPVFSHDELLVTISQWERDPRTSKWLLPHIREMVSREMAGREAIRAREDAPEETVDPNDRDEEEYQCQHCRVLCYLSQIISEDGKAIACLDHFDTLPAGPKILRVRFTDADLAQLSNRVNNRAQKMSRHPDPATGLLDGMDAPRSSGRKRKPSAALLEAAGESAPPAAQRVKSERYSDDDDEDEDDDEEEGDEDRDGHDGMNGSAAIDVPVQQGHPLRYSQVAADAEPEPYAADGEDIVIDPGLYSPAVAGSAPYGSAYAEASAQPPIHFSQTGTGDAAAVDNDNNNNISIEVQEPWSAPASTTSNGWH</sequence>
<dbReference type="SMART" id="SM00545">
    <property type="entry name" value="JmjN"/>
    <property type="match status" value="1"/>
</dbReference>
<dbReference type="EMBL" id="PUHQ01000143">
    <property type="protein sequence ID" value="KAG0654638.1"/>
    <property type="molecule type" value="Genomic_DNA"/>
</dbReference>
<dbReference type="InterPro" id="IPR004198">
    <property type="entry name" value="Znf_C5HC2"/>
</dbReference>